<gene>
    <name evidence="1" type="ORF">ATANTOWER_031789</name>
</gene>
<protein>
    <submittedName>
        <fullName evidence="1">Uncharacterized protein</fullName>
    </submittedName>
</protein>
<keyword evidence="2" id="KW-1185">Reference proteome</keyword>
<dbReference type="EMBL" id="JAHUTI010020576">
    <property type="protein sequence ID" value="MED6238892.1"/>
    <property type="molecule type" value="Genomic_DNA"/>
</dbReference>
<dbReference type="Proteomes" id="UP001345963">
    <property type="component" value="Unassembled WGS sequence"/>
</dbReference>
<name>A0ABU7AL14_9TELE</name>
<evidence type="ECO:0000313" key="2">
    <source>
        <dbReference type="Proteomes" id="UP001345963"/>
    </source>
</evidence>
<comment type="caution">
    <text evidence="1">The sequence shown here is derived from an EMBL/GenBank/DDBJ whole genome shotgun (WGS) entry which is preliminary data.</text>
</comment>
<organism evidence="1 2">
    <name type="scientific">Ataeniobius toweri</name>
    <dbReference type="NCBI Taxonomy" id="208326"/>
    <lineage>
        <taxon>Eukaryota</taxon>
        <taxon>Metazoa</taxon>
        <taxon>Chordata</taxon>
        <taxon>Craniata</taxon>
        <taxon>Vertebrata</taxon>
        <taxon>Euteleostomi</taxon>
        <taxon>Actinopterygii</taxon>
        <taxon>Neopterygii</taxon>
        <taxon>Teleostei</taxon>
        <taxon>Neoteleostei</taxon>
        <taxon>Acanthomorphata</taxon>
        <taxon>Ovalentaria</taxon>
        <taxon>Atherinomorphae</taxon>
        <taxon>Cyprinodontiformes</taxon>
        <taxon>Goodeidae</taxon>
        <taxon>Ataeniobius</taxon>
    </lineage>
</organism>
<evidence type="ECO:0000313" key="1">
    <source>
        <dbReference type="EMBL" id="MED6238892.1"/>
    </source>
</evidence>
<accession>A0ABU7AL14</accession>
<sequence>MTKSPERRYCFADLTDDPLLRPLQHPDCLQQAWTRLPSARPRDDILLQPSALGSETGRVTLGMHMCLFVKEHLPYIILQS</sequence>
<proteinExistence type="predicted"/>
<reference evidence="1 2" key="1">
    <citation type="submission" date="2021-07" db="EMBL/GenBank/DDBJ databases">
        <authorList>
            <person name="Palmer J.M."/>
        </authorList>
    </citation>
    <scope>NUCLEOTIDE SEQUENCE [LARGE SCALE GENOMIC DNA]</scope>
    <source>
        <strain evidence="1 2">AT_MEX2019</strain>
        <tissue evidence="1">Muscle</tissue>
    </source>
</reference>